<organism evidence="2 3">
    <name type="scientific">Pleurotus eryngii</name>
    <name type="common">Boletus of the steppes</name>
    <dbReference type="NCBI Taxonomy" id="5323"/>
    <lineage>
        <taxon>Eukaryota</taxon>
        <taxon>Fungi</taxon>
        <taxon>Dikarya</taxon>
        <taxon>Basidiomycota</taxon>
        <taxon>Agaricomycotina</taxon>
        <taxon>Agaricomycetes</taxon>
        <taxon>Agaricomycetidae</taxon>
        <taxon>Agaricales</taxon>
        <taxon>Pleurotineae</taxon>
        <taxon>Pleurotaceae</taxon>
        <taxon>Pleurotus</taxon>
    </lineage>
</organism>
<sequence>MTDQCTIGPDSKLLPTSKIEFIYDPDDPRPMLAEDNPELPTASVPLPGRSRGPARLSRKTQDVIQQLKLDEYGNQVKRFYRSSTSSSTASKPRTTKNKTTSTLPTLEPAHQEDSEASNDDFVPDVSQSESSAEDSDTEPTNEEIAAMLLSKIMPTETQKACQK</sequence>
<comment type="caution">
    <text evidence="2">The sequence shown here is derived from an EMBL/GenBank/DDBJ whole genome shotgun (WGS) entry which is preliminary data.</text>
</comment>
<reference evidence="2" key="1">
    <citation type="submission" date="2020-11" db="EMBL/GenBank/DDBJ databases">
        <authorList>
            <consortium name="DOE Joint Genome Institute"/>
            <person name="Ahrendt S."/>
            <person name="Riley R."/>
            <person name="Andreopoulos W."/>
            <person name="Labutti K."/>
            <person name="Pangilinan J."/>
            <person name="Ruiz-Duenas F.J."/>
            <person name="Barrasa J.M."/>
            <person name="Sanchez-Garcia M."/>
            <person name="Camarero S."/>
            <person name="Miyauchi S."/>
            <person name="Serrano A."/>
            <person name="Linde D."/>
            <person name="Babiker R."/>
            <person name="Drula E."/>
            <person name="Ayuso-Fernandez I."/>
            <person name="Pacheco R."/>
            <person name="Padilla G."/>
            <person name="Ferreira P."/>
            <person name="Barriuso J."/>
            <person name="Kellner H."/>
            <person name="Castanera R."/>
            <person name="Alfaro M."/>
            <person name="Ramirez L."/>
            <person name="Pisabarro A.G."/>
            <person name="Kuo A."/>
            <person name="Tritt A."/>
            <person name="Lipzen A."/>
            <person name="He G."/>
            <person name="Yan M."/>
            <person name="Ng V."/>
            <person name="Cullen D."/>
            <person name="Martin F."/>
            <person name="Rosso M.-N."/>
            <person name="Henrissat B."/>
            <person name="Hibbett D."/>
            <person name="Martinez A.T."/>
            <person name="Grigoriev I.V."/>
        </authorList>
    </citation>
    <scope>NUCLEOTIDE SEQUENCE</scope>
    <source>
        <strain evidence="2">ATCC 90797</strain>
    </source>
</reference>
<evidence type="ECO:0000313" key="2">
    <source>
        <dbReference type="EMBL" id="KAF9493851.1"/>
    </source>
</evidence>
<dbReference type="Proteomes" id="UP000807025">
    <property type="component" value="Unassembled WGS sequence"/>
</dbReference>
<name>A0A9P6D5T9_PLEER</name>
<feature type="region of interest" description="Disordered" evidence="1">
    <location>
        <begin position="78"/>
        <end position="142"/>
    </location>
</feature>
<feature type="region of interest" description="Disordered" evidence="1">
    <location>
        <begin position="23"/>
        <end position="61"/>
    </location>
</feature>
<protein>
    <submittedName>
        <fullName evidence="2">Uncharacterized protein</fullName>
    </submittedName>
</protein>
<gene>
    <name evidence="2" type="ORF">BDN71DRAFT_1508196</name>
</gene>
<feature type="compositionally biased region" description="Acidic residues" evidence="1">
    <location>
        <begin position="131"/>
        <end position="141"/>
    </location>
</feature>
<accession>A0A9P6D5T9</accession>
<evidence type="ECO:0000256" key="1">
    <source>
        <dbReference type="SAM" id="MobiDB-lite"/>
    </source>
</evidence>
<keyword evidence="3" id="KW-1185">Reference proteome</keyword>
<dbReference type="AlphaFoldDB" id="A0A9P6D5T9"/>
<dbReference type="EMBL" id="MU154580">
    <property type="protein sequence ID" value="KAF9493851.1"/>
    <property type="molecule type" value="Genomic_DNA"/>
</dbReference>
<proteinExistence type="predicted"/>
<evidence type="ECO:0000313" key="3">
    <source>
        <dbReference type="Proteomes" id="UP000807025"/>
    </source>
</evidence>
<feature type="compositionally biased region" description="Low complexity" evidence="1">
    <location>
        <begin position="81"/>
        <end position="106"/>
    </location>
</feature>